<proteinExistence type="predicted"/>
<dbReference type="InterPro" id="IPR050951">
    <property type="entry name" value="Retrovirus_Pol_polyprotein"/>
</dbReference>
<dbReference type="Proteomes" id="UP000078561">
    <property type="component" value="Unassembled WGS sequence"/>
</dbReference>
<accession>A0A168R4S9</accession>
<organism evidence="2">
    <name type="scientific">Absidia glauca</name>
    <name type="common">Pin mould</name>
    <dbReference type="NCBI Taxonomy" id="4829"/>
    <lineage>
        <taxon>Eukaryota</taxon>
        <taxon>Fungi</taxon>
        <taxon>Fungi incertae sedis</taxon>
        <taxon>Mucoromycota</taxon>
        <taxon>Mucoromycotina</taxon>
        <taxon>Mucoromycetes</taxon>
        <taxon>Mucorales</taxon>
        <taxon>Cunninghamellaceae</taxon>
        <taxon>Absidia</taxon>
    </lineage>
</organism>
<dbReference type="Gene3D" id="1.10.340.70">
    <property type="match status" value="1"/>
</dbReference>
<dbReference type="GO" id="GO:0005634">
    <property type="term" value="C:nucleus"/>
    <property type="evidence" value="ECO:0007669"/>
    <property type="project" value="UniProtKB-ARBA"/>
</dbReference>
<dbReference type="FunFam" id="3.30.420.10:FF:000032">
    <property type="entry name" value="Retrovirus-related Pol polyprotein from transposon 297-like Protein"/>
    <property type="match status" value="1"/>
</dbReference>
<dbReference type="InterPro" id="IPR036397">
    <property type="entry name" value="RNaseH_sf"/>
</dbReference>
<sequence length="410" mass="47175">MEQQKDPKLQDIIKDISAHSQFLVANDTLYKVHRRKRAITKNHLYIVVPAHLVNDMITHYYASKFAGHCGIRKTIAKISSHRLWWSNMQLDVTRHCLACQTCQRIKGKRSHSYHQGSTTGEIPFQRVALDYWGPLPTSTRGNKYVFVVLDTYTRFVELYATKLTNHQDLASTFYNRFILRHGVPTEILSDNGVPFNSLFSTQVIKLIGSENLFAPAYHPASNGAVERFMKTLRNMILTYTNNDIISDNWDQHLSIIQFVYNTTVNDTTQHTPFYLTHGRNPRTPLIVTQEGHFVDHYKSPSQQYATDLQDRLNLAFDLMDQLKANTNQLNQVNPYKIGDLVLVFNHAHTTKNKPRKLAFDWYGPLMVTSLISKSSCNLKYQESSKVLKNVHVSRLKSIIQSLVALDTLHL</sequence>
<dbReference type="InParanoid" id="A0A168R4S9"/>
<dbReference type="OrthoDB" id="2267877at2759"/>
<name>A0A168R4S9_ABSGL</name>
<evidence type="ECO:0000313" key="3">
    <source>
        <dbReference type="Proteomes" id="UP000078561"/>
    </source>
</evidence>
<feature type="domain" description="Integrase catalytic" evidence="1">
    <location>
        <begin position="119"/>
        <end position="280"/>
    </location>
</feature>
<dbReference type="AlphaFoldDB" id="A0A168R4S9"/>
<dbReference type="PANTHER" id="PTHR37984:SF5">
    <property type="entry name" value="PROTEIN NYNRIN-LIKE"/>
    <property type="match status" value="1"/>
</dbReference>
<dbReference type="GO" id="GO:0015074">
    <property type="term" value="P:DNA integration"/>
    <property type="evidence" value="ECO:0007669"/>
    <property type="project" value="InterPro"/>
</dbReference>
<dbReference type="Gene3D" id="3.30.420.10">
    <property type="entry name" value="Ribonuclease H-like superfamily/Ribonuclease H"/>
    <property type="match status" value="1"/>
</dbReference>
<protein>
    <recommendedName>
        <fullName evidence="1">Integrase catalytic domain-containing protein</fullName>
    </recommendedName>
</protein>
<dbReference type="FunFam" id="1.10.340.70:FF:000001">
    <property type="entry name" value="Retrovirus-related Pol polyprotein from transposon gypsy-like Protein"/>
    <property type="match status" value="1"/>
</dbReference>
<dbReference type="STRING" id="4829.A0A168R4S9"/>
<evidence type="ECO:0000259" key="1">
    <source>
        <dbReference type="PROSITE" id="PS50994"/>
    </source>
</evidence>
<dbReference type="PROSITE" id="PS50994">
    <property type="entry name" value="INTEGRASE"/>
    <property type="match status" value="1"/>
</dbReference>
<dbReference type="Pfam" id="PF17921">
    <property type="entry name" value="Integrase_H2C2"/>
    <property type="match status" value="1"/>
</dbReference>
<dbReference type="GO" id="GO:0003676">
    <property type="term" value="F:nucleic acid binding"/>
    <property type="evidence" value="ECO:0007669"/>
    <property type="project" value="InterPro"/>
</dbReference>
<evidence type="ECO:0000313" key="2">
    <source>
        <dbReference type="EMBL" id="SAM06102.1"/>
    </source>
</evidence>
<keyword evidence="3" id="KW-1185">Reference proteome</keyword>
<dbReference type="SUPFAM" id="SSF53098">
    <property type="entry name" value="Ribonuclease H-like"/>
    <property type="match status" value="1"/>
</dbReference>
<reference evidence="2" key="1">
    <citation type="submission" date="2016-04" db="EMBL/GenBank/DDBJ databases">
        <authorList>
            <person name="Evans L.H."/>
            <person name="Alamgir A."/>
            <person name="Owens N."/>
            <person name="Weber N.D."/>
            <person name="Virtaneva K."/>
            <person name="Barbian K."/>
            <person name="Babar A."/>
            <person name="Rosenke K."/>
        </authorList>
    </citation>
    <scope>NUCLEOTIDE SEQUENCE [LARGE SCALE GENOMIC DNA]</scope>
    <source>
        <strain evidence="2">CBS 101.48</strain>
    </source>
</reference>
<dbReference type="PANTHER" id="PTHR37984">
    <property type="entry name" value="PROTEIN CBG26694"/>
    <property type="match status" value="1"/>
</dbReference>
<gene>
    <name evidence="2" type="primary">ABSGL_11978.1 scaffold 12361</name>
</gene>
<dbReference type="EMBL" id="LT554490">
    <property type="protein sequence ID" value="SAM06102.1"/>
    <property type="molecule type" value="Genomic_DNA"/>
</dbReference>
<dbReference type="InterPro" id="IPR041588">
    <property type="entry name" value="Integrase_H2C2"/>
</dbReference>
<dbReference type="InterPro" id="IPR012337">
    <property type="entry name" value="RNaseH-like_sf"/>
</dbReference>
<dbReference type="InterPro" id="IPR001584">
    <property type="entry name" value="Integrase_cat-core"/>
</dbReference>